<feature type="domain" description="Ribosomal RNA-processing protein 14/surfeit locus protein 6 C-terminal" evidence="5">
    <location>
        <begin position="80"/>
        <end position="280"/>
    </location>
</feature>
<dbReference type="KEGG" id="mde:101899180"/>
<dbReference type="PANTHER" id="PTHR14369">
    <property type="entry name" value="SURFEIT LOCUS PROTEIN 6"/>
    <property type="match status" value="1"/>
</dbReference>
<feature type="compositionally biased region" description="Basic and acidic residues" evidence="4">
    <location>
        <begin position="244"/>
        <end position="276"/>
    </location>
</feature>
<protein>
    <submittedName>
        <fullName evidence="8">Surfeit locus protein 6 homolog</fullName>
    </submittedName>
</protein>
<reference evidence="6" key="1">
    <citation type="submission" date="2020-05" db="UniProtKB">
        <authorList>
            <consortium name="EnsemblMetazoa"/>
        </authorList>
    </citation>
    <scope>IDENTIFICATION</scope>
    <source>
        <strain evidence="6">Aabys</strain>
    </source>
</reference>
<evidence type="ECO:0000259" key="5">
    <source>
        <dbReference type="Pfam" id="PF04935"/>
    </source>
</evidence>
<dbReference type="PANTHER" id="PTHR14369:SF0">
    <property type="entry name" value="SURFEIT LOCUS PROTEIN 6"/>
    <property type="match status" value="1"/>
</dbReference>
<dbReference type="InterPro" id="IPR007019">
    <property type="entry name" value="SURF6"/>
</dbReference>
<dbReference type="VEuPathDB" id="VectorBase:MDOA007442"/>
<evidence type="ECO:0000313" key="8">
    <source>
        <dbReference type="RefSeq" id="XP_005182989.1"/>
    </source>
</evidence>
<sequence>MTIQIDKKHLLTFMRSENEKIMDLLLTFNVPDSIEADDTDDYLLTTSKTIAAKSFPNKQNAASDSIDELQQRLDRIKNKMKTKKGPQSEKAKKKKEAKKLKKNKEFKKVLVTAAKSIKNQQAKLGEGDGNDDEKESKKDIKPVVPKPVFNEEGKIVFSKFDFAQKKKKSHKNPREILREIKATDKKINELKESGEVEKALEMKNELAWKKAFDKVEGKKVKDDPKLLYKAIKKRKVEKKKAKKQWTERKQKVEKDIAARQKKRQENLDKRSKDKQKNKLKKAAKKGRVIPGF</sequence>
<dbReference type="AlphaFoldDB" id="A0A1I8MQL8"/>
<feature type="region of interest" description="Disordered" evidence="4">
    <location>
        <begin position="77"/>
        <end position="104"/>
    </location>
</feature>
<dbReference type="VEuPathDB" id="VectorBase:MDOMA2_004522"/>
<feature type="compositionally biased region" description="Basic residues" evidence="4">
    <location>
        <begin position="91"/>
        <end position="104"/>
    </location>
</feature>
<dbReference type="InterPro" id="IPR029190">
    <property type="entry name" value="Rrp14/SURF6_C"/>
</dbReference>
<evidence type="ECO:0000313" key="6">
    <source>
        <dbReference type="EnsemblMetazoa" id="MDOA007442-PA"/>
    </source>
</evidence>
<dbReference type="eggNOG" id="KOG2885">
    <property type="taxonomic scope" value="Eukaryota"/>
</dbReference>
<dbReference type="GO" id="GO:0042273">
    <property type="term" value="P:ribosomal large subunit biogenesis"/>
    <property type="evidence" value="ECO:0007669"/>
    <property type="project" value="TreeGrafter"/>
</dbReference>
<dbReference type="Proteomes" id="UP001652621">
    <property type="component" value="Unplaced"/>
</dbReference>
<dbReference type="GO" id="GO:0005730">
    <property type="term" value="C:nucleolus"/>
    <property type="evidence" value="ECO:0007669"/>
    <property type="project" value="TreeGrafter"/>
</dbReference>
<dbReference type="GO" id="GO:0003723">
    <property type="term" value="F:RNA binding"/>
    <property type="evidence" value="ECO:0007669"/>
    <property type="project" value="TreeGrafter"/>
</dbReference>
<evidence type="ECO:0000256" key="2">
    <source>
        <dbReference type="ARBA" id="ARBA00005904"/>
    </source>
</evidence>
<dbReference type="GO" id="GO:0042274">
    <property type="term" value="P:ribosomal small subunit biogenesis"/>
    <property type="evidence" value="ECO:0007669"/>
    <property type="project" value="TreeGrafter"/>
</dbReference>
<dbReference type="RefSeq" id="XP_005182989.1">
    <property type="nucleotide sequence ID" value="XM_005182932.2"/>
</dbReference>
<feature type="region of interest" description="Disordered" evidence="4">
    <location>
        <begin position="119"/>
        <end position="144"/>
    </location>
</feature>
<feature type="region of interest" description="Disordered" evidence="4">
    <location>
        <begin position="238"/>
        <end position="292"/>
    </location>
</feature>
<comment type="subcellular location">
    <subcellularLocation>
        <location evidence="1">Nucleus</location>
    </subcellularLocation>
</comment>
<evidence type="ECO:0000256" key="1">
    <source>
        <dbReference type="ARBA" id="ARBA00004123"/>
    </source>
</evidence>
<reference evidence="8" key="2">
    <citation type="submission" date="2025-04" db="UniProtKB">
        <authorList>
            <consortium name="RefSeq"/>
        </authorList>
    </citation>
    <scope>IDENTIFICATION</scope>
    <source>
        <strain evidence="8">Aabys</strain>
    </source>
</reference>
<comment type="similarity">
    <text evidence="2">Belongs to the SURF6 family.</text>
</comment>
<dbReference type="EnsemblMetazoa" id="MDOA007442-RA">
    <property type="protein sequence ID" value="MDOA007442-PA"/>
    <property type="gene ID" value="MDOA007442"/>
</dbReference>
<feature type="compositionally biased region" description="Basic residues" evidence="4">
    <location>
        <begin position="277"/>
        <end position="292"/>
    </location>
</feature>
<evidence type="ECO:0000256" key="3">
    <source>
        <dbReference type="ARBA" id="ARBA00023242"/>
    </source>
</evidence>
<evidence type="ECO:0000313" key="7">
    <source>
        <dbReference type="Proteomes" id="UP001652621"/>
    </source>
</evidence>
<dbReference type="GO" id="GO:0003677">
    <property type="term" value="F:DNA binding"/>
    <property type="evidence" value="ECO:0007669"/>
    <property type="project" value="TreeGrafter"/>
</dbReference>
<name>A0A1I8MQL8_MUSDO</name>
<keyword evidence="7" id="KW-1185">Reference proteome</keyword>
<dbReference type="OrthoDB" id="444809at2759"/>
<organism evidence="6">
    <name type="scientific">Musca domestica</name>
    <name type="common">House fly</name>
    <dbReference type="NCBI Taxonomy" id="7370"/>
    <lineage>
        <taxon>Eukaryota</taxon>
        <taxon>Metazoa</taxon>
        <taxon>Ecdysozoa</taxon>
        <taxon>Arthropoda</taxon>
        <taxon>Hexapoda</taxon>
        <taxon>Insecta</taxon>
        <taxon>Pterygota</taxon>
        <taxon>Neoptera</taxon>
        <taxon>Endopterygota</taxon>
        <taxon>Diptera</taxon>
        <taxon>Brachycera</taxon>
        <taxon>Muscomorpha</taxon>
        <taxon>Muscoidea</taxon>
        <taxon>Muscidae</taxon>
        <taxon>Musca</taxon>
    </lineage>
</organism>
<dbReference type="STRING" id="7370.A0A1I8MQL8"/>
<dbReference type="Pfam" id="PF04935">
    <property type="entry name" value="SURF6"/>
    <property type="match status" value="1"/>
</dbReference>
<proteinExistence type="inferred from homology"/>
<accession>A0A1I8MQL8</accession>
<evidence type="ECO:0000256" key="4">
    <source>
        <dbReference type="SAM" id="MobiDB-lite"/>
    </source>
</evidence>
<keyword evidence="3" id="KW-0539">Nucleus</keyword>
<gene>
    <name evidence="6" type="primary">101899180</name>
    <name evidence="8" type="synonym">LOC101899180</name>
</gene>